<dbReference type="EC" id="3.1.3.1" evidence="3"/>
<dbReference type="Gene3D" id="3.40.720.10">
    <property type="entry name" value="Alkaline Phosphatase, subunit A"/>
    <property type="match status" value="1"/>
</dbReference>
<organism evidence="3 4">
    <name type="scientific">Siminovitchia thermophila</name>
    <dbReference type="NCBI Taxonomy" id="1245522"/>
    <lineage>
        <taxon>Bacteria</taxon>
        <taxon>Bacillati</taxon>
        <taxon>Bacillota</taxon>
        <taxon>Bacilli</taxon>
        <taxon>Bacillales</taxon>
        <taxon>Bacillaceae</taxon>
        <taxon>Siminovitchia</taxon>
    </lineage>
</organism>
<evidence type="ECO:0000313" key="4">
    <source>
        <dbReference type="Proteomes" id="UP000823485"/>
    </source>
</evidence>
<dbReference type="CDD" id="cd16012">
    <property type="entry name" value="ALP"/>
    <property type="match status" value="1"/>
</dbReference>
<dbReference type="InterPro" id="IPR017850">
    <property type="entry name" value="Alkaline_phosphatase_core_sf"/>
</dbReference>
<dbReference type="GO" id="GO:0004035">
    <property type="term" value="F:alkaline phosphatase activity"/>
    <property type="evidence" value="ECO:0007669"/>
    <property type="project" value="UniProtKB-EC"/>
</dbReference>
<keyword evidence="1" id="KW-0597">Phosphoprotein</keyword>
<dbReference type="PANTHER" id="PTHR11596">
    <property type="entry name" value="ALKALINE PHOSPHATASE"/>
    <property type="match status" value="1"/>
</dbReference>
<dbReference type="Pfam" id="PF00245">
    <property type="entry name" value="Alk_phosphatase"/>
    <property type="match status" value="1"/>
</dbReference>
<dbReference type="Gene3D" id="1.10.60.40">
    <property type="match status" value="1"/>
</dbReference>
<sequence>MVRKIFMMLLLFGLPFSTPWKEEDNEASKKQKNVIFMVMDGTNADVITLARHYKGEPLALDSILTGGVQTYSYQSAITDSAAAASAMATGHKTLKDYIGMVPYQDTDGKIRGRPVATIMEAAKAKGLATGIVATSPVQHATPAAFSSHTMSRDNMHEIGQQQAHQNIDILLGGGKKYAFVNENRDIRMVQTKSELQKAKENELYGFFAEEDMAYDLDRPTLNPEQPSLVDMTKKALGALSNHPKGFFLFIEGSKVDYAAHKNDPVGMISEVLAFDAAVKEALAFAKKHRNTLLIAVADHGNSGLTMGNEQTDETYAETPAEKFVAPLKKASLTVTGAVSQLKHDRSNLEEVLHLYGLDNLSQSNIKKIKESKDIEKELVTLMAERAHLGFTTRGHSGEDVFLYAYGPKKPTGLINNTDLPAKVVGHLELGPLSEFTKKSFIPAQQYYENKGYETRSERKANSGDVFIARKGTTVVEYPANQNKRKINGREEKLPGIVVFNGHTFWIPK</sequence>
<keyword evidence="3" id="KW-0378">Hydrolase</keyword>
<dbReference type="PRINTS" id="PR00113">
    <property type="entry name" value="ALKPHPHTASE"/>
</dbReference>
<name>A0ABS2R4H3_9BACI</name>
<dbReference type="SUPFAM" id="SSF53649">
    <property type="entry name" value="Alkaline phosphatase-like"/>
    <property type="match status" value="1"/>
</dbReference>
<evidence type="ECO:0000256" key="2">
    <source>
        <dbReference type="RuleBase" id="RU003946"/>
    </source>
</evidence>
<gene>
    <name evidence="3" type="ORF">JOC94_001488</name>
</gene>
<dbReference type="RefSeq" id="WP_077109601.1">
    <property type="nucleotide sequence ID" value="NZ_JAFBFH010000007.1"/>
</dbReference>
<dbReference type="EMBL" id="JAFBFH010000007">
    <property type="protein sequence ID" value="MBM7714516.1"/>
    <property type="molecule type" value="Genomic_DNA"/>
</dbReference>
<protein>
    <submittedName>
        <fullName evidence="3">Alkaline phosphatase</fullName>
        <ecNumber evidence="3">3.1.3.1</ecNumber>
    </submittedName>
</protein>
<comment type="similarity">
    <text evidence="2">Belongs to the alkaline phosphatase family.</text>
</comment>
<evidence type="ECO:0000313" key="3">
    <source>
        <dbReference type="EMBL" id="MBM7714516.1"/>
    </source>
</evidence>
<proteinExistence type="inferred from homology"/>
<dbReference type="InterPro" id="IPR001952">
    <property type="entry name" value="Alkaline_phosphatase"/>
</dbReference>
<dbReference type="SMART" id="SM00098">
    <property type="entry name" value="alkPPc"/>
    <property type="match status" value="1"/>
</dbReference>
<reference evidence="3 4" key="1">
    <citation type="submission" date="2021-01" db="EMBL/GenBank/DDBJ databases">
        <title>Genomic Encyclopedia of Type Strains, Phase IV (KMG-IV): sequencing the most valuable type-strain genomes for metagenomic binning, comparative biology and taxonomic classification.</title>
        <authorList>
            <person name="Goeker M."/>
        </authorList>
    </citation>
    <scope>NUCLEOTIDE SEQUENCE [LARGE SCALE GENOMIC DNA]</scope>
    <source>
        <strain evidence="3 4">DSM 105453</strain>
    </source>
</reference>
<dbReference type="Proteomes" id="UP000823485">
    <property type="component" value="Unassembled WGS sequence"/>
</dbReference>
<evidence type="ECO:0000256" key="1">
    <source>
        <dbReference type="ARBA" id="ARBA00022553"/>
    </source>
</evidence>
<comment type="caution">
    <text evidence="3">The sequence shown here is derived from an EMBL/GenBank/DDBJ whole genome shotgun (WGS) entry which is preliminary data.</text>
</comment>
<accession>A0ABS2R4H3</accession>
<keyword evidence="4" id="KW-1185">Reference proteome</keyword>
<dbReference type="PANTHER" id="PTHR11596:SF5">
    <property type="entry name" value="ALKALINE PHOSPHATASE"/>
    <property type="match status" value="1"/>
</dbReference>